<proteinExistence type="predicted"/>
<dbReference type="KEGG" id="nsy:104229699"/>
<dbReference type="AlphaFoldDB" id="A0A1U7WTQ3"/>
<name>A0A1U7WTQ3_NICSY</name>
<evidence type="ECO:0000313" key="2">
    <source>
        <dbReference type="RefSeq" id="XP_009780686.1"/>
    </source>
</evidence>
<dbReference type="PANTHER" id="PTHR46366:SF7">
    <property type="entry name" value="PROTEASE DO-LIKE 7"/>
    <property type="match status" value="1"/>
</dbReference>
<organism evidence="1 2">
    <name type="scientific">Nicotiana sylvestris</name>
    <name type="common">Wood tobacco</name>
    <name type="synonym">South American tobacco</name>
    <dbReference type="NCBI Taxonomy" id="4096"/>
    <lineage>
        <taxon>Eukaryota</taxon>
        <taxon>Viridiplantae</taxon>
        <taxon>Streptophyta</taxon>
        <taxon>Embryophyta</taxon>
        <taxon>Tracheophyta</taxon>
        <taxon>Spermatophyta</taxon>
        <taxon>Magnoliopsida</taxon>
        <taxon>eudicotyledons</taxon>
        <taxon>Gunneridae</taxon>
        <taxon>Pentapetalae</taxon>
        <taxon>asterids</taxon>
        <taxon>lamiids</taxon>
        <taxon>Solanales</taxon>
        <taxon>Solanaceae</taxon>
        <taxon>Nicotianoideae</taxon>
        <taxon>Nicotianeae</taxon>
        <taxon>Nicotiana</taxon>
    </lineage>
</organism>
<dbReference type="RefSeq" id="XP_009780686.1">
    <property type="nucleotide sequence ID" value="XM_009782384.1"/>
</dbReference>
<dbReference type="eggNOG" id="KOG1421">
    <property type="taxonomic scope" value="Eukaryota"/>
</dbReference>
<protein>
    <submittedName>
        <fullName evidence="2">Uncharacterized protein LOC104229699 isoform X1</fullName>
    </submittedName>
</protein>
<reference evidence="1" key="1">
    <citation type="journal article" date="2013" name="Genome Biol.">
        <title>Reference genomes and transcriptomes of Nicotiana sylvestris and Nicotiana tomentosiformis.</title>
        <authorList>
            <person name="Sierro N."/>
            <person name="Battey J.N."/>
            <person name="Ouadi S."/>
            <person name="Bovet L."/>
            <person name="Goepfert S."/>
            <person name="Bakaher N."/>
            <person name="Peitsch M.C."/>
            <person name="Ivanov N.V."/>
        </authorList>
    </citation>
    <scope>NUCLEOTIDE SEQUENCE [LARGE SCALE GENOMIC DNA]</scope>
</reference>
<dbReference type="Proteomes" id="UP000189701">
    <property type="component" value="Unplaced"/>
</dbReference>
<gene>
    <name evidence="2" type="primary">LOC104229699</name>
</gene>
<evidence type="ECO:0000313" key="1">
    <source>
        <dbReference type="Proteomes" id="UP000189701"/>
    </source>
</evidence>
<dbReference type="PANTHER" id="PTHR46366">
    <property type="entry name" value="PRO-APOPTOTIC SERINE PROTEASE NMA111"/>
    <property type="match status" value="1"/>
</dbReference>
<accession>A0A1U7WTQ3</accession>
<reference evidence="2" key="2">
    <citation type="submission" date="2025-08" db="UniProtKB">
        <authorList>
            <consortium name="RefSeq"/>
        </authorList>
    </citation>
    <scope>IDENTIFICATION</scope>
    <source>
        <tissue evidence="2">Leaf</tissue>
    </source>
</reference>
<sequence length="111" mass="12890">MVHDFGFFRYDSGAIQFFSYEEIPLALDAAAVGVEIRVVGNDNGEKTKDLKRLKYFSKEMRTKQKGHKCDRISAEKSAELMQKKPEADYRKRRCERHMKAGEDTARRAVQE</sequence>
<dbReference type="STRING" id="4096.A0A1U7WTQ3"/>
<dbReference type="GeneID" id="104229699"/>
<keyword evidence="1" id="KW-1185">Reference proteome</keyword>